<dbReference type="PROSITE" id="PS01314">
    <property type="entry name" value="UPF0047"/>
    <property type="match status" value="1"/>
</dbReference>
<protein>
    <recommendedName>
        <fullName evidence="3">Secondary thiamine-phosphate synthase enzyme</fullName>
    </recommendedName>
</protein>
<evidence type="ECO:0000313" key="2">
    <source>
        <dbReference type="EMBL" id="QNO53377.1"/>
    </source>
</evidence>
<proteinExistence type="inferred from homology"/>
<reference evidence="2" key="1">
    <citation type="submission" date="2020-06" db="EMBL/GenBank/DDBJ databases">
        <title>Unique genomic features of the anaerobic methanotrophic archaea.</title>
        <authorList>
            <person name="Chadwick G.L."/>
            <person name="Skennerton C.T."/>
            <person name="Laso-Perez R."/>
            <person name="Leu A.O."/>
            <person name="Speth D.R."/>
            <person name="Yu H."/>
            <person name="Morgan-Lang C."/>
            <person name="Hatzenpichler R."/>
            <person name="Goudeau D."/>
            <person name="Malmstrom R."/>
            <person name="Brazelton W.J."/>
            <person name="Woyke T."/>
            <person name="Hallam S.J."/>
            <person name="Tyson G.W."/>
            <person name="Wegener G."/>
            <person name="Boetius A."/>
            <person name="Orphan V."/>
        </authorList>
    </citation>
    <scope>NUCLEOTIDE SEQUENCE</scope>
</reference>
<dbReference type="Pfam" id="PF01894">
    <property type="entry name" value="YjbQ"/>
    <property type="match status" value="1"/>
</dbReference>
<dbReference type="PANTHER" id="PTHR30615">
    <property type="entry name" value="UNCHARACTERIZED PROTEIN YJBQ-RELATED"/>
    <property type="match status" value="1"/>
</dbReference>
<dbReference type="NCBIfam" id="TIGR00149">
    <property type="entry name" value="TIGR00149_YjbQ"/>
    <property type="match status" value="1"/>
</dbReference>
<evidence type="ECO:0000256" key="1">
    <source>
        <dbReference type="ARBA" id="ARBA00005534"/>
    </source>
</evidence>
<dbReference type="InterPro" id="IPR035917">
    <property type="entry name" value="YjbQ-like_sf"/>
</dbReference>
<sequence>MERIEIETRQSTELIDITGKVKEIVKSKTKNKSGNLDSGICVVFTRHTTSGIIINENEAGLKSDILALLNDLIPKGRGYLHDRIDDNAHAHLRAVVLGSSVTIPIEKGGLTLGTWQSIFFVECDGPRRREVYVTVIKE</sequence>
<accession>A0A7G9YZE3</accession>
<dbReference type="SUPFAM" id="SSF111038">
    <property type="entry name" value="YjbQ-like"/>
    <property type="match status" value="1"/>
</dbReference>
<dbReference type="InterPro" id="IPR001602">
    <property type="entry name" value="UPF0047_YjbQ-like"/>
</dbReference>
<organism evidence="2">
    <name type="scientific">Candidatus Methanophagaceae archaeon ANME-1 ERB6</name>
    <dbReference type="NCBI Taxonomy" id="2759912"/>
    <lineage>
        <taxon>Archaea</taxon>
        <taxon>Methanobacteriati</taxon>
        <taxon>Methanobacteriota</taxon>
        <taxon>Stenosarchaea group</taxon>
        <taxon>Methanomicrobia</taxon>
        <taxon>Candidatus Methanophagales</taxon>
        <taxon>Candidatus Methanophagaceae</taxon>
    </lineage>
</organism>
<dbReference type="PIRSF" id="PIRSF004681">
    <property type="entry name" value="UCP004681"/>
    <property type="match status" value="1"/>
</dbReference>
<comment type="similarity">
    <text evidence="1">Belongs to the UPF0047 family.</text>
</comment>
<name>A0A7G9YZE3_9EURY</name>
<dbReference type="EMBL" id="MT631540">
    <property type="protein sequence ID" value="QNO53377.1"/>
    <property type="molecule type" value="Genomic_DNA"/>
</dbReference>
<dbReference type="PANTHER" id="PTHR30615:SF8">
    <property type="entry name" value="UPF0047 PROTEIN C4A8.02C"/>
    <property type="match status" value="1"/>
</dbReference>
<dbReference type="AlphaFoldDB" id="A0A7G9YZE3"/>
<dbReference type="Gene3D" id="2.60.120.460">
    <property type="entry name" value="YjbQ-like"/>
    <property type="match status" value="1"/>
</dbReference>
<gene>
    <name evidence="2" type="ORF">OJFPBHNK_00003</name>
</gene>
<evidence type="ECO:0008006" key="3">
    <source>
        <dbReference type="Google" id="ProtNLM"/>
    </source>
</evidence>